<sequence>MEGMESEAEENQMHPCKTPKITPLEELFADEDAQKVTPQQNSMSIQDQVEKELHMYKAMPRIVTPDDAAAWWWNMRTTYPCLSDMAFSYVCVQASSTPSERVFSTAGDTICAERSRILPEKADMLVFLNKNCF</sequence>
<accession>A0AAN8B2K9</accession>
<reference evidence="2 3" key="1">
    <citation type="journal article" date="2023" name="Mol. Biol. Evol.">
        <title>Genomics of Secondarily Temperate Adaptation in the Only Non-Antarctic Icefish.</title>
        <authorList>
            <person name="Rivera-Colon A.G."/>
            <person name="Rayamajhi N."/>
            <person name="Minhas B.F."/>
            <person name="Madrigal G."/>
            <person name="Bilyk K.T."/>
            <person name="Yoon V."/>
            <person name="Hune M."/>
            <person name="Gregory S."/>
            <person name="Cheng C.H.C."/>
            <person name="Catchen J.M."/>
        </authorList>
    </citation>
    <scope>NUCLEOTIDE SEQUENCE [LARGE SCALE GENOMIC DNA]</scope>
    <source>
        <strain evidence="2">JC2023a</strain>
    </source>
</reference>
<dbReference type="SUPFAM" id="SSF53098">
    <property type="entry name" value="Ribonuclease H-like"/>
    <property type="match status" value="1"/>
</dbReference>
<protein>
    <recommendedName>
        <fullName evidence="1">HAT C-terminal dimerisation domain-containing protein</fullName>
    </recommendedName>
</protein>
<dbReference type="InterPro" id="IPR008906">
    <property type="entry name" value="HATC_C_dom"/>
</dbReference>
<dbReference type="Pfam" id="PF05699">
    <property type="entry name" value="Dimer_Tnp_hAT"/>
    <property type="match status" value="1"/>
</dbReference>
<evidence type="ECO:0000259" key="1">
    <source>
        <dbReference type="Pfam" id="PF05699"/>
    </source>
</evidence>
<dbReference type="EMBL" id="JAULUE010002066">
    <property type="protein sequence ID" value="KAK5877271.1"/>
    <property type="molecule type" value="Genomic_DNA"/>
</dbReference>
<evidence type="ECO:0000313" key="2">
    <source>
        <dbReference type="EMBL" id="KAK5877271.1"/>
    </source>
</evidence>
<organism evidence="2 3">
    <name type="scientific">Champsocephalus esox</name>
    <name type="common">pike icefish</name>
    <dbReference type="NCBI Taxonomy" id="159716"/>
    <lineage>
        <taxon>Eukaryota</taxon>
        <taxon>Metazoa</taxon>
        <taxon>Chordata</taxon>
        <taxon>Craniata</taxon>
        <taxon>Vertebrata</taxon>
        <taxon>Euteleostomi</taxon>
        <taxon>Actinopterygii</taxon>
        <taxon>Neopterygii</taxon>
        <taxon>Teleostei</taxon>
        <taxon>Neoteleostei</taxon>
        <taxon>Acanthomorphata</taxon>
        <taxon>Eupercaria</taxon>
        <taxon>Perciformes</taxon>
        <taxon>Notothenioidei</taxon>
        <taxon>Channichthyidae</taxon>
        <taxon>Champsocephalus</taxon>
    </lineage>
</organism>
<feature type="domain" description="HAT C-terminal dimerisation" evidence="1">
    <location>
        <begin position="52"/>
        <end position="131"/>
    </location>
</feature>
<keyword evidence="3" id="KW-1185">Reference proteome</keyword>
<dbReference type="GO" id="GO:0046983">
    <property type="term" value="F:protein dimerization activity"/>
    <property type="evidence" value="ECO:0007669"/>
    <property type="project" value="InterPro"/>
</dbReference>
<name>A0AAN8B2K9_9TELE</name>
<dbReference type="PANTHER" id="PTHR47611:SF3">
    <property type="entry name" value="HAT C-TERMINAL DIMERISATION DOMAIN-CONTAINING PROTEIN"/>
    <property type="match status" value="1"/>
</dbReference>
<dbReference type="InterPro" id="IPR012337">
    <property type="entry name" value="RNaseH-like_sf"/>
</dbReference>
<dbReference type="Proteomes" id="UP001335648">
    <property type="component" value="Unassembled WGS sequence"/>
</dbReference>
<evidence type="ECO:0000313" key="3">
    <source>
        <dbReference type="Proteomes" id="UP001335648"/>
    </source>
</evidence>
<comment type="caution">
    <text evidence="2">The sequence shown here is derived from an EMBL/GenBank/DDBJ whole genome shotgun (WGS) entry which is preliminary data.</text>
</comment>
<gene>
    <name evidence="2" type="ORF">CesoFtcFv8_024793</name>
</gene>
<proteinExistence type="predicted"/>
<dbReference type="PANTHER" id="PTHR47611">
    <property type="entry name" value="HAT DIMERISATION DOMAIN, C-TERMINAL"/>
    <property type="match status" value="1"/>
</dbReference>
<dbReference type="AlphaFoldDB" id="A0AAN8B2K9"/>